<organism evidence="1 2">
    <name type="scientific">Enterococcus faecalis</name>
    <name type="common">Streptococcus faecalis</name>
    <dbReference type="NCBI Taxonomy" id="1351"/>
    <lineage>
        <taxon>Bacteria</taxon>
        <taxon>Bacillati</taxon>
        <taxon>Bacillota</taxon>
        <taxon>Bacilli</taxon>
        <taxon>Lactobacillales</taxon>
        <taxon>Enterococcaceae</taxon>
        <taxon>Enterococcus</taxon>
    </lineage>
</organism>
<gene>
    <name evidence="1" type="ORF">H9Q64_12190</name>
</gene>
<dbReference type="InterPro" id="IPR036388">
    <property type="entry name" value="WH-like_DNA-bd_sf"/>
</dbReference>
<dbReference type="EMBL" id="CP060804">
    <property type="protein sequence ID" value="QNP37217.1"/>
    <property type="molecule type" value="Genomic_DNA"/>
</dbReference>
<protein>
    <submittedName>
        <fullName evidence="1">ArpU family transcriptional regulator</fullName>
    </submittedName>
</protein>
<sequence length="212" mass="23919">MNEVALTFKTNKKSRISPTVTNIPSTNIIPQGGVAVMSLFDVSKYEVPNDEDVDLVLTRKNFEIFIRAYKNSREKAGQPRVPKVTQSFSLIPPSTANGGVGEAERMLIQRENDITEFQELHELFVKGFIAISHPFRSEVTERRRQIFILRYLQGFTVSEILEMIHVSKDIVTDESKEAMLQFSNEIKLVVEKSESTPLLSAKNRKSSGANSV</sequence>
<dbReference type="InterPro" id="IPR013324">
    <property type="entry name" value="RNA_pol_sigma_r3/r4-like"/>
</dbReference>
<reference evidence="1 2" key="1">
    <citation type="submission" date="2020-08" db="EMBL/GenBank/DDBJ databases">
        <title>Enterococcus faecalis SF28073 genome assembly.</title>
        <authorList>
            <person name="Duerkop B.A."/>
            <person name="Johnson C.N."/>
        </authorList>
    </citation>
    <scope>NUCLEOTIDE SEQUENCE [LARGE SCALE GENOMIC DNA]</scope>
    <source>
        <strain evidence="1 2">SF28073</strain>
    </source>
</reference>
<name>A0A7H0FMF1_ENTFL</name>
<proteinExistence type="predicted"/>
<dbReference type="Proteomes" id="UP000516122">
    <property type="component" value="Chromosome"/>
</dbReference>
<dbReference type="AlphaFoldDB" id="A0A7H0FMF1"/>
<dbReference type="Gene3D" id="1.10.10.10">
    <property type="entry name" value="Winged helix-like DNA-binding domain superfamily/Winged helix DNA-binding domain"/>
    <property type="match status" value="1"/>
</dbReference>
<evidence type="ECO:0000313" key="2">
    <source>
        <dbReference type="Proteomes" id="UP000516122"/>
    </source>
</evidence>
<dbReference type="SUPFAM" id="SSF88659">
    <property type="entry name" value="Sigma3 and sigma4 domains of RNA polymerase sigma factors"/>
    <property type="match status" value="1"/>
</dbReference>
<evidence type="ECO:0000313" key="1">
    <source>
        <dbReference type="EMBL" id="QNP37217.1"/>
    </source>
</evidence>
<accession>A0A7H0FMF1</accession>